<organism evidence="2 3">
    <name type="scientific">Oscillibacter hominis</name>
    <dbReference type="NCBI Taxonomy" id="2763056"/>
    <lineage>
        <taxon>Bacteria</taxon>
        <taxon>Bacillati</taxon>
        <taxon>Bacillota</taxon>
        <taxon>Clostridia</taxon>
        <taxon>Eubacteriales</taxon>
        <taxon>Oscillospiraceae</taxon>
        <taxon>Oscillibacter</taxon>
    </lineage>
</organism>
<dbReference type="KEGG" id="ohi:H8790_07830"/>
<dbReference type="Pfam" id="PF20564">
    <property type="entry name" value="DUF6774"/>
    <property type="match status" value="1"/>
</dbReference>
<dbReference type="EMBL" id="CP060490">
    <property type="protein sequence ID" value="QNL43404.1"/>
    <property type="molecule type" value="Genomic_DNA"/>
</dbReference>
<evidence type="ECO:0000259" key="1">
    <source>
        <dbReference type="Pfam" id="PF20564"/>
    </source>
</evidence>
<protein>
    <recommendedName>
        <fullName evidence="1">DUF6774 domain-containing protein</fullName>
    </recommendedName>
</protein>
<gene>
    <name evidence="2" type="ORF">H8790_07830</name>
</gene>
<evidence type="ECO:0000313" key="2">
    <source>
        <dbReference type="EMBL" id="QNL43404.1"/>
    </source>
</evidence>
<feature type="domain" description="DUF6774" evidence="1">
    <location>
        <begin position="23"/>
        <end position="50"/>
    </location>
</feature>
<name>A0A7G9B1H3_9FIRM</name>
<dbReference type="InterPro" id="IPR046665">
    <property type="entry name" value="DUF6774"/>
</dbReference>
<accession>A0A7G9B1H3</accession>
<reference evidence="2 3" key="1">
    <citation type="submission" date="2020-08" db="EMBL/GenBank/DDBJ databases">
        <authorList>
            <person name="Liu C."/>
            <person name="Sun Q."/>
        </authorList>
    </citation>
    <scope>NUCLEOTIDE SEQUENCE [LARGE SCALE GENOMIC DNA]</scope>
    <source>
        <strain evidence="2 3">NSJ-62</strain>
    </source>
</reference>
<dbReference type="RefSeq" id="WP_187331995.1">
    <property type="nucleotide sequence ID" value="NZ_CP060490.1"/>
</dbReference>
<sequence length="58" mass="5944">MDGFCLTTGINTLAVTLAQTMTDDELALAAAFLTQLGDTLATIAVVRAQCEAKKTGPG</sequence>
<dbReference type="Proteomes" id="UP000515960">
    <property type="component" value="Chromosome"/>
</dbReference>
<evidence type="ECO:0000313" key="3">
    <source>
        <dbReference type="Proteomes" id="UP000515960"/>
    </source>
</evidence>
<proteinExistence type="predicted"/>
<keyword evidence="3" id="KW-1185">Reference proteome</keyword>
<dbReference type="AlphaFoldDB" id="A0A7G9B1H3"/>